<name>A0AAV9DAH8_ACOCL</name>
<evidence type="ECO:0000313" key="1">
    <source>
        <dbReference type="EMBL" id="KAK1297931.1"/>
    </source>
</evidence>
<dbReference type="EMBL" id="JAUJYO010000014">
    <property type="protein sequence ID" value="KAK1297931.1"/>
    <property type="molecule type" value="Genomic_DNA"/>
</dbReference>
<comment type="caution">
    <text evidence="1">The sequence shown here is derived from an EMBL/GenBank/DDBJ whole genome shotgun (WGS) entry which is preliminary data.</text>
</comment>
<keyword evidence="2" id="KW-1185">Reference proteome</keyword>
<dbReference type="AlphaFoldDB" id="A0AAV9DAH8"/>
<proteinExistence type="predicted"/>
<dbReference type="Proteomes" id="UP001180020">
    <property type="component" value="Unassembled WGS sequence"/>
</dbReference>
<dbReference type="SUPFAM" id="SSF53474">
    <property type="entry name" value="alpha/beta-Hydrolases"/>
    <property type="match status" value="1"/>
</dbReference>
<accession>A0AAV9DAH8</accession>
<reference evidence="1" key="2">
    <citation type="submission" date="2023-06" db="EMBL/GenBank/DDBJ databases">
        <authorList>
            <person name="Ma L."/>
            <person name="Liu K.-W."/>
            <person name="Li Z."/>
            <person name="Hsiao Y.-Y."/>
            <person name="Qi Y."/>
            <person name="Fu T."/>
            <person name="Tang G."/>
            <person name="Zhang D."/>
            <person name="Sun W.-H."/>
            <person name="Liu D.-K."/>
            <person name="Li Y."/>
            <person name="Chen G.-Z."/>
            <person name="Liu X.-D."/>
            <person name="Liao X.-Y."/>
            <person name="Jiang Y.-T."/>
            <person name="Yu X."/>
            <person name="Hao Y."/>
            <person name="Huang J."/>
            <person name="Zhao X.-W."/>
            <person name="Ke S."/>
            <person name="Chen Y.-Y."/>
            <person name="Wu W.-L."/>
            <person name="Hsu J.-L."/>
            <person name="Lin Y.-F."/>
            <person name="Huang M.-D."/>
            <person name="Li C.-Y."/>
            <person name="Huang L."/>
            <person name="Wang Z.-W."/>
            <person name="Zhao X."/>
            <person name="Zhong W.-Y."/>
            <person name="Peng D.-H."/>
            <person name="Ahmad S."/>
            <person name="Lan S."/>
            <person name="Zhang J.-S."/>
            <person name="Tsai W.-C."/>
            <person name="Van De Peer Y."/>
            <person name="Liu Z.-J."/>
        </authorList>
    </citation>
    <scope>NUCLEOTIDE SEQUENCE</scope>
    <source>
        <strain evidence="1">CP</strain>
        <tissue evidence="1">Leaves</tissue>
    </source>
</reference>
<evidence type="ECO:0008006" key="3">
    <source>
        <dbReference type="Google" id="ProtNLM"/>
    </source>
</evidence>
<dbReference type="InterPro" id="IPR029058">
    <property type="entry name" value="AB_hydrolase_fold"/>
</dbReference>
<dbReference type="InterPro" id="IPR008547">
    <property type="entry name" value="DUF829_TMEM53"/>
</dbReference>
<evidence type="ECO:0000313" key="2">
    <source>
        <dbReference type="Proteomes" id="UP001180020"/>
    </source>
</evidence>
<dbReference type="PANTHER" id="PTHR12265">
    <property type="entry name" value="TRANSMEMBRANE PROTEIN 53"/>
    <property type="match status" value="1"/>
</dbReference>
<sequence>MEASVRVLNPTALNRRLSLSVLRRDHALSALRNPSYDSNSSFSLPSIRPRHDRGRLFVEGRSIALLSRSASSSRSSFPFSNSNPRHFLLSLCNPQIPHFGSRDESINNVASNEVKNEGSLGSVGGFHGGDHISNKDGGAVWMVVMLGWLGAEEKHLKRYAELYHSRGIRSVAFCIPVKDLLWFDLGRKVEERIAGFAGEIASWLSETEKDGRERQLLFHTFSNTGWLVYGAILENLQTRGELIRKIQGCVIDSGADPEINPQVWAAGFCAALLRKRSSYSSVEPIKDNSVVVDKNKLQMQDNAFPWAETMLLVVLEKFFSLILRLPDIHRRLSKILCILSKKSPLCPQLYLYSSADKVIPACSVELFIEQQRSMGRKVWAHNFCSSPHVDHFRSFPQIYSSKVHEFLDECTSLVSNNPKTLIS</sequence>
<reference evidence="1" key="1">
    <citation type="journal article" date="2023" name="Nat. Commun.">
        <title>Diploid and tetraploid genomes of Acorus and the evolution of monocots.</title>
        <authorList>
            <person name="Ma L."/>
            <person name="Liu K.W."/>
            <person name="Li Z."/>
            <person name="Hsiao Y.Y."/>
            <person name="Qi Y."/>
            <person name="Fu T."/>
            <person name="Tang G.D."/>
            <person name="Zhang D."/>
            <person name="Sun W.H."/>
            <person name="Liu D.K."/>
            <person name="Li Y."/>
            <person name="Chen G.Z."/>
            <person name="Liu X.D."/>
            <person name="Liao X.Y."/>
            <person name="Jiang Y.T."/>
            <person name="Yu X."/>
            <person name="Hao Y."/>
            <person name="Huang J."/>
            <person name="Zhao X.W."/>
            <person name="Ke S."/>
            <person name="Chen Y.Y."/>
            <person name="Wu W.L."/>
            <person name="Hsu J.L."/>
            <person name="Lin Y.F."/>
            <person name="Huang M.D."/>
            <person name="Li C.Y."/>
            <person name="Huang L."/>
            <person name="Wang Z.W."/>
            <person name="Zhao X."/>
            <person name="Zhong W.Y."/>
            <person name="Peng D.H."/>
            <person name="Ahmad S."/>
            <person name="Lan S."/>
            <person name="Zhang J.S."/>
            <person name="Tsai W.C."/>
            <person name="Van de Peer Y."/>
            <person name="Liu Z.J."/>
        </authorList>
    </citation>
    <scope>NUCLEOTIDE SEQUENCE</scope>
    <source>
        <strain evidence="1">CP</strain>
    </source>
</reference>
<organism evidence="1 2">
    <name type="scientific">Acorus calamus</name>
    <name type="common">Sweet flag</name>
    <dbReference type="NCBI Taxonomy" id="4465"/>
    <lineage>
        <taxon>Eukaryota</taxon>
        <taxon>Viridiplantae</taxon>
        <taxon>Streptophyta</taxon>
        <taxon>Embryophyta</taxon>
        <taxon>Tracheophyta</taxon>
        <taxon>Spermatophyta</taxon>
        <taxon>Magnoliopsida</taxon>
        <taxon>Liliopsida</taxon>
        <taxon>Acoraceae</taxon>
        <taxon>Acorus</taxon>
    </lineage>
</organism>
<dbReference type="Pfam" id="PF05705">
    <property type="entry name" value="DUF829"/>
    <property type="match status" value="1"/>
</dbReference>
<gene>
    <name evidence="1" type="ORF">QJS10_CPB14g00016</name>
</gene>
<protein>
    <recommendedName>
        <fullName evidence="3">Transmembrane protein 53</fullName>
    </recommendedName>
</protein>
<dbReference type="PANTHER" id="PTHR12265:SF11">
    <property type="entry name" value="ALPHA_BETA-HYDROLASES SUPERFAMILY PROTEIN"/>
    <property type="match status" value="1"/>
</dbReference>